<comment type="caution">
    <text evidence="3">The sequence shown here is derived from an EMBL/GenBank/DDBJ whole genome shotgun (WGS) entry which is preliminary data.</text>
</comment>
<keyword evidence="2" id="KW-0812">Transmembrane</keyword>
<evidence type="ECO:0000256" key="1">
    <source>
        <dbReference type="SAM" id="MobiDB-lite"/>
    </source>
</evidence>
<evidence type="ECO:0000313" key="4">
    <source>
        <dbReference type="Proteomes" id="UP000286931"/>
    </source>
</evidence>
<name>A0A401YGC0_9ACTN</name>
<reference evidence="3 4" key="1">
    <citation type="submission" date="2018-12" db="EMBL/GenBank/DDBJ databases">
        <title>Draft genome sequence of Embleya hyalina NBRC 13850T.</title>
        <authorList>
            <person name="Komaki H."/>
            <person name="Hosoyama A."/>
            <person name="Kimura A."/>
            <person name="Ichikawa N."/>
            <person name="Tamura T."/>
        </authorList>
    </citation>
    <scope>NUCLEOTIDE SEQUENCE [LARGE SCALE GENOMIC DNA]</scope>
    <source>
        <strain evidence="3 4">NBRC 13850</strain>
    </source>
</reference>
<keyword evidence="4" id="KW-1185">Reference proteome</keyword>
<evidence type="ECO:0000256" key="2">
    <source>
        <dbReference type="SAM" id="Phobius"/>
    </source>
</evidence>
<evidence type="ECO:0000313" key="3">
    <source>
        <dbReference type="EMBL" id="GCD93661.1"/>
    </source>
</evidence>
<dbReference type="RefSeq" id="WP_160161330.1">
    <property type="nucleotide sequence ID" value="NZ_BIFH01000014.1"/>
</dbReference>
<feature type="transmembrane region" description="Helical" evidence="2">
    <location>
        <begin position="38"/>
        <end position="58"/>
    </location>
</feature>
<sequence>MTVWVKVCWWGLAVVGGLAAVALVVWMSAADLERSSQWAGVIGTLIALSALGVALWQVRTTPPGPGPSPSEPVHAETGSIAARGNIRNASARGTATGAGSPTPPTGPGISASDGSIAAGGDVEGSTAHHGP</sequence>
<feature type="compositionally biased region" description="Low complexity" evidence="1">
    <location>
        <begin position="89"/>
        <end position="100"/>
    </location>
</feature>
<gene>
    <name evidence="3" type="ORF">EHYA_01306</name>
</gene>
<proteinExistence type="predicted"/>
<organism evidence="3 4">
    <name type="scientific">Embleya hyalina</name>
    <dbReference type="NCBI Taxonomy" id="516124"/>
    <lineage>
        <taxon>Bacteria</taxon>
        <taxon>Bacillati</taxon>
        <taxon>Actinomycetota</taxon>
        <taxon>Actinomycetes</taxon>
        <taxon>Kitasatosporales</taxon>
        <taxon>Streptomycetaceae</taxon>
        <taxon>Embleya</taxon>
    </lineage>
</organism>
<dbReference type="AlphaFoldDB" id="A0A401YGC0"/>
<keyword evidence="2" id="KW-0472">Membrane</keyword>
<keyword evidence="2" id="KW-1133">Transmembrane helix</keyword>
<feature type="region of interest" description="Disordered" evidence="1">
    <location>
        <begin position="61"/>
        <end position="131"/>
    </location>
</feature>
<protein>
    <submittedName>
        <fullName evidence="3">Uncharacterized protein</fullName>
    </submittedName>
</protein>
<dbReference type="EMBL" id="BIFH01000014">
    <property type="protein sequence ID" value="GCD93661.1"/>
    <property type="molecule type" value="Genomic_DNA"/>
</dbReference>
<accession>A0A401YGC0</accession>
<feature type="transmembrane region" description="Helical" evidence="2">
    <location>
        <begin position="7"/>
        <end position="26"/>
    </location>
</feature>
<dbReference type="Proteomes" id="UP000286931">
    <property type="component" value="Unassembled WGS sequence"/>
</dbReference>